<dbReference type="InterPro" id="IPR037171">
    <property type="entry name" value="NagB/RpiA_transferase-like"/>
</dbReference>
<reference evidence="2 3" key="1">
    <citation type="submission" date="2018-07" db="EMBL/GenBank/DDBJ databases">
        <title>Mechanisms of high-level aminoglycoside resistance among Gram-negative pathogens in Brazil.</title>
        <authorList>
            <person name="Ballaben A.S."/>
            <person name="Darini A.L.C."/>
            <person name="Doi Y."/>
        </authorList>
    </citation>
    <scope>NUCLEOTIDE SEQUENCE [LARGE SCALE GENOMIC DNA]</scope>
    <source>
        <strain evidence="2 3">B2-305</strain>
    </source>
</reference>
<protein>
    <submittedName>
        <fullName evidence="2">Uncharacterized protein</fullName>
    </submittedName>
</protein>
<sequence length="77" mass="8627">MRERLLAAERVKAIEWRDGTLRLLDQRLLPQEEVWLEHESAAEVAKAIRDMVVRGAPAQRRHPPNRQGASGPPAPGA</sequence>
<dbReference type="EMBL" id="QORE01001717">
    <property type="protein sequence ID" value="RCI70940.1"/>
    <property type="molecule type" value="Genomic_DNA"/>
</dbReference>
<feature type="non-terminal residue" evidence="2">
    <location>
        <position position="77"/>
    </location>
</feature>
<proteinExistence type="predicted"/>
<feature type="region of interest" description="Disordered" evidence="1">
    <location>
        <begin position="54"/>
        <end position="77"/>
    </location>
</feature>
<dbReference type="AlphaFoldDB" id="A0A367M0N6"/>
<evidence type="ECO:0000256" key="1">
    <source>
        <dbReference type="SAM" id="MobiDB-lite"/>
    </source>
</evidence>
<comment type="caution">
    <text evidence="2">The sequence shown here is derived from an EMBL/GenBank/DDBJ whole genome shotgun (WGS) entry which is preliminary data.</text>
</comment>
<evidence type="ECO:0000313" key="3">
    <source>
        <dbReference type="Proteomes" id="UP000253594"/>
    </source>
</evidence>
<name>A0A367M0N6_PSEAI</name>
<dbReference type="Gene3D" id="1.20.120.420">
    <property type="entry name" value="translation initiation factor eif-2b, domain 1"/>
    <property type="match status" value="1"/>
</dbReference>
<dbReference type="Proteomes" id="UP000253594">
    <property type="component" value="Unassembled WGS sequence"/>
</dbReference>
<dbReference type="SUPFAM" id="SSF100950">
    <property type="entry name" value="NagB/RpiA/CoA transferase-like"/>
    <property type="match status" value="1"/>
</dbReference>
<evidence type="ECO:0000313" key="2">
    <source>
        <dbReference type="EMBL" id="RCI70940.1"/>
    </source>
</evidence>
<dbReference type="InterPro" id="IPR027363">
    <property type="entry name" value="M1Pi_N"/>
</dbReference>
<organism evidence="2 3">
    <name type="scientific">Pseudomonas aeruginosa</name>
    <dbReference type="NCBI Taxonomy" id="287"/>
    <lineage>
        <taxon>Bacteria</taxon>
        <taxon>Pseudomonadati</taxon>
        <taxon>Pseudomonadota</taxon>
        <taxon>Gammaproteobacteria</taxon>
        <taxon>Pseudomonadales</taxon>
        <taxon>Pseudomonadaceae</taxon>
        <taxon>Pseudomonas</taxon>
    </lineage>
</organism>
<gene>
    <name evidence="2" type="ORF">DT376_31825</name>
</gene>
<accession>A0A367M0N6</accession>